<evidence type="ECO:0000256" key="1">
    <source>
        <dbReference type="ARBA" id="ARBA00022679"/>
    </source>
</evidence>
<keyword evidence="2" id="KW-0418">Kinase</keyword>
<dbReference type="EMBL" id="LLZH01000167">
    <property type="protein sequence ID" value="KUL32609.1"/>
    <property type="molecule type" value="Genomic_DNA"/>
</dbReference>
<organism evidence="6 7">
    <name type="scientific">Actinoplanes awajinensis subsp. mycoplanecinus</name>
    <dbReference type="NCBI Taxonomy" id="135947"/>
    <lineage>
        <taxon>Bacteria</taxon>
        <taxon>Bacillati</taxon>
        <taxon>Actinomycetota</taxon>
        <taxon>Actinomycetes</taxon>
        <taxon>Micromonosporales</taxon>
        <taxon>Micromonosporaceae</taxon>
        <taxon>Actinoplanes</taxon>
    </lineage>
</organism>
<dbReference type="InterPro" id="IPR005561">
    <property type="entry name" value="ANTAR"/>
</dbReference>
<keyword evidence="7" id="KW-1185">Reference proteome</keyword>
<evidence type="ECO:0000256" key="3">
    <source>
        <dbReference type="ARBA" id="ARBA00023015"/>
    </source>
</evidence>
<dbReference type="GO" id="GO:0016301">
    <property type="term" value="F:kinase activity"/>
    <property type="evidence" value="ECO:0007669"/>
    <property type="project" value="UniProtKB-KW"/>
</dbReference>
<accession>A0A101JT58</accession>
<dbReference type="InterPro" id="IPR029016">
    <property type="entry name" value="GAF-like_dom_sf"/>
</dbReference>
<dbReference type="Proteomes" id="UP000053244">
    <property type="component" value="Unassembled WGS sequence"/>
</dbReference>
<dbReference type="SUPFAM" id="SSF55781">
    <property type="entry name" value="GAF domain-like"/>
    <property type="match status" value="1"/>
</dbReference>
<dbReference type="SMART" id="SM01012">
    <property type="entry name" value="ANTAR"/>
    <property type="match status" value="1"/>
</dbReference>
<name>A0A101JT58_9ACTN</name>
<dbReference type="RefSeq" id="WP_067692586.1">
    <property type="nucleotide sequence ID" value="NZ_LLZH01000167.1"/>
</dbReference>
<feature type="domain" description="ANTAR" evidence="5">
    <location>
        <begin position="177"/>
        <end position="238"/>
    </location>
</feature>
<dbReference type="PIRSF" id="PIRSF036625">
    <property type="entry name" value="GAF_ANTAR"/>
    <property type="match status" value="1"/>
</dbReference>
<dbReference type="SMART" id="SM00065">
    <property type="entry name" value="GAF"/>
    <property type="match status" value="1"/>
</dbReference>
<proteinExistence type="predicted"/>
<dbReference type="InterPro" id="IPR011006">
    <property type="entry name" value="CheY-like_superfamily"/>
</dbReference>
<reference evidence="6 7" key="1">
    <citation type="submission" date="2015-10" db="EMBL/GenBank/DDBJ databases">
        <authorList>
            <person name="Gilbert D.G."/>
        </authorList>
    </citation>
    <scope>NUCLEOTIDE SEQUENCE [LARGE SCALE GENOMIC DNA]</scope>
    <source>
        <strain evidence="6 7">NRRL B-16712</strain>
    </source>
</reference>
<evidence type="ECO:0000313" key="6">
    <source>
        <dbReference type="EMBL" id="KUL32609.1"/>
    </source>
</evidence>
<dbReference type="Pfam" id="PF03861">
    <property type="entry name" value="ANTAR"/>
    <property type="match status" value="1"/>
</dbReference>
<evidence type="ECO:0000259" key="5">
    <source>
        <dbReference type="PROSITE" id="PS50921"/>
    </source>
</evidence>
<dbReference type="AlphaFoldDB" id="A0A101JT58"/>
<evidence type="ECO:0000313" key="7">
    <source>
        <dbReference type="Proteomes" id="UP000053244"/>
    </source>
</evidence>
<dbReference type="OrthoDB" id="3683444at2"/>
<dbReference type="GO" id="GO:0003723">
    <property type="term" value="F:RNA binding"/>
    <property type="evidence" value="ECO:0007669"/>
    <property type="project" value="InterPro"/>
</dbReference>
<dbReference type="InterPro" id="IPR012074">
    <property type="entry name" value="GAF_ANTAR"/>
</dbReference>
<evidence type="ECO:0000256" key="2">
    <source>
        <dbReference type="ARBA" id="ARBA00022777"/>
    </source>
</evidence>
<keyword evidence="1" id="KW-0808">Transferase</keyword>
<dbReference type="PROSITE" id="PS50921">
    <property type="entry name" value="ANTAR"/>
    <property type="match status" value="1"/>
</dbReference>
<keyword evidence="4" id="KW-0804">Transcription</keyword>
<gene>
    <name evidence="6" type="ORF">ADL15_18990</name>
</gene>
<keyword evidence="3" id="KW-0805">Transcription regulation</keyword>
<dbReference type="Gene3D" id="3.30.450.40">
    <property type="match status" value="1"/>
</dbReference>
<dbReference type="InterPro" id="IPR003018">
    <property type="entry name" value="GAF"/>
</dbReference>
<dbReference type="Gene3D" id="1.10.10.10">
    <property type="entry name" value="Winged helix-like DNA-binding domain superfamily/Winged helix DNA-binding domain"/>
    <property type="match status" value="1"/>
</dbReference>
<protein>
    <recommendedName>
        <fullName evidence="5">ANTAR domain-containing protein</fullName>
    </recommendedName>
</protein>
<dbReference type="SUPFAM" id="SSF52172">
    <property type="entry name" value="CheY-like"/>
    <property type="match status" value="1"/>
</dbReference>
<comment type="caution">
    <text evidence="6">The sequence shown here is derived from an EMBL/GenBank/DDBJ whole genome shotgun (WGS) entry which is preliminary data.</text>
</comment>
<dbReference type="InterPro" id="IPR036388">
    <property type="entry name" value="WH-like_DNA-bd_sf"/>
</dbReference>
<evidence type="ECO:0000256" key="4">
    <source>
        <dbReference type="ARBA" id="ARBA00023163"/>
    </source>
</evidence>
<sequence>MTSPDGSGRDLAPADRVGRVLVTLADTLGDDFDLPAYLQQLTQHCRDLLGVDGAGVLLADTVGTLRIAALSGADVRRLEQAGLTGGDGPSVIAFRTGEPVADARLDPVEARWQSLADPARAAGYRRAHAVPMRRGDQVIGALSLFSRSARPLQPPGQRLARALADLATISLLQHRALTTQRLYAAQLQQAFTTRVVIEQAKGVLAERHDIPMDVAFTRLRQQARNSNRRLADLAREILGAAADDPPDGTGPAQA</sequence>
<dbReference type="Pfam" id="PF13185">
    <property type="entry name" value="GAF_2"/>
    <property type="match status" value="1"/>
</dbReference>